<accession>A0A3N0VGI7</accession>
<proteinExistence type="predicted"/>
<dbReference type="InterPro" id="IPR008254">
    <property type="entry name" value="Flavodoxin/NO_synth"/>
</dbReference>
<keyword evidence="1" id="KW-0285">Flavoprotein</keyword>
<keyword evidence="9" id="KW-1185">Reference proteome</keyword>
<dbReference type="Gene3D" id="2.40.30.10">
    <property type="entry name" value="Translation factors"/>
    <property type="match status" value="1"/>
</dbReference>
<dbReference type="GO" id="GO:0005829">
    <property type="term" value="C:cytosol"/>
    <property type="evidence" value="ECO:0007669"/>
    <property type="project" value="TreeGrafter"/>
</dbReference>
<dbReference type="InterPro" id="IPR029039">
    <property type="entry name" value="Flavoprotein-like_sf"/>
</dbReference>
<dbReference type="InterPro" id="IPR001094">
    <property type="entry name" value="Flavdoxin-like"/>
</dbReference>
<keyword evidence="2" id="KW-0288">FMN</keyword>
<evidence type="ECO:0000313" key="9">
    <source>
        <dbReference type="Proteomes" id="UP000282106"/>
    </source>
</evidence>
<dbReference type="PROSITE" id="PS51384">
    <property type="entry name" value="FAD_FR"/>
    <property type="match status" value="1"/>
</dbReference>
<comment type="caution">
    <text evidence="8">The sequence shown here is derived from an EMBL/GenBank/DDBJ whole genome shotgun (WGS) entry which is preliminary data.</text>
</comment>
<dbReference type="SUPFAM" id="SSF52218">
    <property type="entry name" value="Flavoproteins"/>
    <property type="match status" value="1"/>
</dbReference>
<dbReference type="Pfam" id="PF00175">
    <property type="entry name" value="NAD_binding_1"/>
    <property type="match status" value="1"/>
</dbReference>
<protein>
    <recommendedName>
        <fullName evidence="4">NADPH--hemoprotein reductase</fullName>
        <ecNumber evidence="4">1.6.2.4</ecNumber>
    </recommendedName>
</protein>
<dbReference type="GO" id="GO:0050660">
    <property type="term" value="F:flavin adenine dinucleotide binding"/>
    <property type="evidence" value="ECO:0007669"/>
    <property type="project" value="TreeGrafter"/>
</dbReference>
<evidence type="ECO:0000256" key="3">
    <source>
        <dbReference type="ARBA" id="ARBA00022982"/>
    </source>
</evidence>
<dbReference type="FunCoup" id="A0A3N0VGI7">
    <property type="interactions" value="417"/>
</dbReference>
<dbReference type="SUPFAM" id="SSF63380">
    <property type="entry name" value="Riboflavin synthase domain-like"/>
    <property type="match status" value="1"/>
</dbReference>
<dbReference type="EMBL" id="RJVO01000002">
    <property type="protein sequence ID" value="ROH91893.1"/>
    <property type="molecule type" value="Genomic_DNA"/>
</dbReference>
<dbReference type="Proteomes" id="UP000282106">
    <property type="component" value="Unassembled WGS sequence"/>
</dbReference>
<dbReference type="PANTHER" id="PTHR19384">
    <property type="entry name" value="NITRIC OXIDE SYNTHASE-RELATED"/>
    <property type="match status" value="1"/>
</dbReference>
<keyword evidence="5" id="KW-0812">Transmembrane</keyword>
<keyword evidence="3" id="KW-0249">Electron transport</keyword>
<evidence type="ECO:0000256" key="5">
    <source>
        <dbReference type="SAM" id="Phobius"/>
    </source>
</evidence>
<evidence type="ECO:0000256" key="4">
    <source>
        <dbReference type="ARBA" id="ARBA00023797"/>
    </source>
</evidence>
<reference evidence="8 9" key="1">
    <citation type="submission" date="2018-10" db="EMBL/GenBank/DDBJ databases">
        <authorList>
            <person name="Chen W.-M."/>
        </authorList>
    </citation>
    <scope>NUCLEOTIDE SEQUENCE [LARGE SCALE GENOMIC DNA]</scope>
    <source>
        <strain evidence="8 9">THS-13</strain>
    </source>
</reference>
<dbReference type="Gene3D" id="3.40.50.80">
    <property type="entry name" value="Nucleotide-binding domain of ferredoxin-NADP reductase (FNR) module"/>
    <property type="match status" value="1"/>
</dbReference>
<dbReference type="InterPro" id="IPR017938">
    <property type="entry name" value="Riboflavin_synthase-like_b-brl"/>
</dbReference>
<feature type="domain" description="Flavodoxin-like" evidence="6">
    <location>
        <begin position="73"/>
        <end position="210"/>
    </location>
</feature>
<evidence type="ECO:0000256" key="1">
    <source>
        <dbReference type="ARBA" id="ARBA00022630"/>
    </source>
</evidence>
<dbReference type="PROSITE" id="PS50902">
    <property type="entry name" value="FLAVODOXIN_LIKE"/>
    <property type="match status" value="1"/>
</dbReference>
<dbReference type="InterPro" id="IPR001433">
    <property type="entry name" value="OxRdtase_FAD/NAD-bd"/>
</dbReference>
<evidence type="ECO:0000259" key="6">
    <source>
        <dbReference type="PROSITE" id="PS50902"/>
    </source>
</evidence>
<keyword evidence="5" id="KW-0472">Membrane</keyword>
<keyword evidence="3" id="KW-0813">Transport</keyword>
<sequence length="471" mass="51384">MSARRIQAALLGLLAALAVLAWQAQPEGWYWRDPGPARGCAAALALLGYLLFCAALLRRRRRPPAPVSDQARLRVLYASQTGFAEQLARQAAAALTAAGRPASAQPLAELDAETLAAGGACLFVVSTTGEGDAPDSAFRFVQQVMVARPTLAPLRYGLLALGDRSYPRYCAFGRRLDEWLRQQGAQPLFTMLEVDNADPAALLRWQQRLGELAGTALAAWTPAAFRRWRLIERRLLNPGSVGGPVWHLALMPLESVADWQAGDIAEVQLPDGTQRDYSIASLPGDGRLELLVRESHRADGSLGAGSAWLCRDAAVGGEMALRLRENRGFHPPGDARPLILIGNGTGLAGLRALLKARAVAGQHRNWLIYGERNAACDHYYRAELQAWQTEGLLSHCDYAWSRDLPTPVYVQQRLREQAGRLRAWLVAGAAIYVCGSAQGMAQAVDATLRELLGEAELGRLIEQGRYRRDVY</sequence>
<dbReference type="PRINTS" id="PR00371">
    <property type="entry name" value="FPNCR"/>
</dbReference>
<dbReference type="EC" id="1.6.2.4" evidence="4"/>
<dbReference type="InterPro" id="IPR039261">
    <property type="entry name" value="FNR_nucleotide-bd"/>
</dbReference>
<evidence type="ECO:0000256" key="2">
    <source>
        <dbReference type="ARBA" id="ARBA00022643"/>
    </source>
</evidence>
<organism evidence="8 9">
    <name type="scientific">Stagnimonas aquatica</name>
    <dbReference type="NCBI Taxonomy" id="2689987"/>
    <lineage>
        <taxon>Bacteria</taxon>
        <taxon>Pseudomonadati</taxon>
        <taxon>Pseudomonadota</taxon>
        <taxon>Gammaproteobacteria</taxon>
        <taxon>Nevskiales</taxon>
        <taxon>Nevskiaceae</taxon>
        <taxon>Stagnimonas</taxon>
    </lineage>
</organism>
<dbReference type="CDD" id="cd06200">
    <property type="entry name" value="SiR_like1"/>
    <property type="match status" value="1"/>
</dbReference>
<evidence type="ECO:0000259" key="7">
    <source>
        <dbReference type="PROSITE" id="PS51384"/>
    </source>
</evidence>
<dbReference type="AlphaFoldDB" id="A0A3N0VGI7"/>
<keyword evidence="5" id="KW-1133">Transmembrane helix</keyword>
<dbReference type="GO" id="GO:0003958">
    <property type="term" value="F:NADPH-hemoprotein reductase activity"/>
    <property type="evidence" value="ECO:0007669"/>
    <property type="project" value="UniProtKB-EC"/>
</dbReference>
<gene>
    <name evidence="8" type="ORF">ED208_05845</name>
</gene>
<dbReference type="GO" id="GO:0010181">
    <property type="term" value="F:FMN binding"/>
    <property type="evidence" value="ECO:0007669"/>
    <property type="project" value="InterPro"/>
</dbReference>
<dbReference type="RefSeq" id="WP_123210937.1">
    <property type="nucleotide sequence ID" value="NZ_RJVO01000002.1"/>
</dbReference>
<dbReference type="SUPFAM" id="SSF52343">
    <property type="entry name" value="Ferredoxin reductase-like, C-terminal NADP-linked domain"/>
    <property type="match status" value="1"/>
</dbReference>
<feature type="domain" description="FAD-binding FR-type" evidence="7">
    <location>
        <begin position="223"/>
        <end position="332"/>
    </location>
</feature>
<dbReference type="Pfam" id="PF00258">
    <property type="entry name" value="Flavodoxin_1"/>
    <property type="match status" value="1"/>
</dbReference>
<evidence type="ECO:0000313" key="8">
    <source>
        <dbReference type="EMBL" id="ROH91893.1"/>
    </source>
</evidence>
<dbReference type="Gene3D" id="3.40.50.360">
    <property type="match status" value="1"/>
</dbReference>
<feature type="transmembrane region" description="Helical" evidence="5">
    <location>
        <begin position="36"/>
        <end position="57"/>
    </location>
</feature>
<dbReference type="InterPro" id="IPR017927">
    <property type="entry name" value="FAD-bd_FR_type"/>
</dbReference>
<dbReference type="InParanoid" id="A0A3N0VGI7"/>
<dbReference type="PRINTS" id="PR00369">
    <property type="entry name" value="FLAVODOXIN"/>
</dbReference>
<name>A0A3N0VGI7_9GAMM</name>
<dbReference type="InterPro" id="IPR001709">
    <property type="entry name" value="Flavoprot_Pyr_Nucl_cyt_Rdtase"/>
</dbReference>
<dbReference type="PANTHER" id="PTHR19384:SF17">
    <property type="entry name" value="NADPH--CYTOCHROME P450 REDUCTASE"/>
    <property type="match status" value="1"/>
</dbReference>